<dbReference type="PANTHER" id="PTHR37294:SF1">
    <property type="entry name" value="3'-5' EXORIBONUCLEASE YHAM"/>
    <property type="match status" value="1"/>
</dbReference>
<dbReference type="Pfam" id="PF01966">
    <property type="entry name" value="HD"/>
    <property type="match status" value="1"/>
</dbReference>
<accession>A0ABS1T921</accession>
<dbReference type="InterPro" id="IPR006674">
    <property type="entry name" value="HD_domain"/>
</dbReference>
<keyword evidence="1" id="KW-0378">Hydrolase</keyword>
<feature type="domain" description="HD" evidence="3">
    <location>
        <begin position="162"/>
        <end position="282"/>
    </location>
</feature>
<sequence>MEYKKISELENNERIDGFYLVKSVELKTSSNNKKYLDFTLGDKTGEINAKLWEVADGDEQRYMSNVLIKVRGTVSSWQNSLQLKIEKLREALPSDEVDIEDFVPVAPLEPVFMYKEIFKYVDNMKNEDIKSIISIILEEKKDKLMHYPAAKKNHHAIKAGLLYHVLTMIRAGEKLCEIYNFLNRDLLFGGIILHDLSKLEEMEASTLGIVSEYTVEGQLLGHITQGIKKVELVAESIGADKEITMMLQHMILSHHYEPEYGSPVKPMFPEAELLHHLDIIDARMYDMKRVTSETENGAFSEKIFSLEGRRIYKPSKEF</sequence>
<dbReference type="CDD" id="cd04492">
    <property type="entry name" value="YhaM_OBF_like"/>
    <property type="match status" value="1"/>
</dbReference>
<dbReference type="InterPro" id="IPR004365">
    <property type="entry name" value="NA-bd_OB_tRNA"/>
</dbReference>
<evidence type="ECO:0000313" key="4">
    <source>
        <dbReference type="EMBL" id="MBL4935835.1"/>
    </source>
</evidence>
<dbReference type="Pfam" id="PF01336">
    <property type="entry name" value="tRNA_anti-codon"/>
    <property type="match status" value="1"/>
</dbReference>
<dbReference type="SUPFAM" id="SSF109604">
    <property type="entry name" value="HD-domain/PDEase-like"/>
    <property type="match status" value="1"/>
</dbReference>
<dbReference type="Gene3D" id="2.40.50.140">
    <property type="entry name" value="Nucleic acid-binding proteins"/>
    <property type="match status" value="1"/>
</dbReference>
<dbReference type="PANTHER" id="PTHR37294">
    <property type="entry name" value="3'-5' EXORIBONUCLEASE YHAM"/>
    <property type="match status" value="1"/>
</dbReference>
<evidence type="ECO:0000313" key="5">
    <source>
        <dbReference type="Proteomes" id="UP000632377"/>
    </source>
</evidence>
<evidence type="ECO:0000259" key="3">
    <source>
        <dbReference type="Pfam" id="PF01966"/>
    </source>
</evidence>
<organism evidence="4 5">
    <name type="scientific">Clostridium rhizosphaerae</name>
    <dbReference type="NCBI Taxonomy" id="2803861"/>
    <lineage>
        <taxon>Bacteria</taxon>
        <taxon>Bacillati</taxon>
        <taxon>Bacillota</taxon>
        <taxon>Clostridia</taxon>
        <taxon>Eubacteriales</taxon>
        <taxon>Clostridiaceae</taxon>
        <taxon>Clostridium</taxon>
    </lineage>
</organism>
<dbReference type="EMBL" id="JAESWC010000002">
    <property type="protein sequence ID" value="MBL4935835.1"/>
    <property type="molecule type" value="Genomic_DNA"/>
</dbReference>
<evidence type="ECO:0000256" key="1">
    <source>
        <dbReference type="ARBA" id="ARBA00022801"/>
    </source>
</evidence>
<feature type="domain" description="OB" evidence="2">
    <location>
        <begin position="25"/>
        <end position="89"/>
    </location>
</feature>
<reference evidence="4 5" key="1">
    <citation type="submission" date="2021-01" db="EMBL/GenBank/DDBJ databases">
        <title>Genome public.</title>
        <authorList>
            <person name="Liu C."/>
            <person name="Sun Q."/>
        </authorList>
    </citation>
    <scope>NUCLEOTIDE SEQUENCE [LARGE SCALE GENOMIC DNA]</scope>
    <source>
        <strain evidence="4 5">YIM B02515</strain>
    </source>
</reference>
<dbReference type="Gene3D" id="1.10.3210.10">
    <property type="entry name" value="Hypothetical protein af1432"/>
    <property type="match status" value="1"/>
</dbReference>
<comment type="caution">
    <text evidence="4">The sequence shown here is derived from an EMBL/GenBank/DDBJ whole genome shotgun (WGS) entry which is preliminary data.</text>
</comment>
<dbReference type="InterPro" id="IPR012340">
    <property type="entry name" value="NA-bd_OB-fold"/>
</dbReference>
<proteinExistence type="predicted"/>
<dbReference type="RefSeq" id="WP_202748424.1">
    <property type="nucleotide sequence ID" value="NZ_JAESWC010000002.1"/>
</dbReference>
<protein>
    <submittedName>
        <fullName evidence="4">HD domain-containing protein</fullName>
    </submittedName>
</protein>
<gene>
    <name evidence="4" type="ORF">JK636_08690</name>
</gene>
<dbReference type="Proteomes" id="UP000632377">
    <property type="component" value="Unassembled WGS sequence"/>
</dbReference>
<name>A0ABS1T921_9CLOT</name>
<evidence type="ECO:0000259" key="2">
    <source>
        <dbReference type="Pfam" id="PF01336"/>
    </source>
</evidence>
<keyword evidence="5" id="KW-1185">Reference proteome</keyword>
<dbReference type="InterPro" id="IPR050798">
    <property type="entry name" value="YhaM_exoribonuc/phosphodiest"/>
</dbReference>
<dbReference type="SUPFAM" id="SSF50249">
    <property type="entry name" value="Nucleic acid-binding proteins"/>
    <property type="match status" value="1"/>
</dbReference>